<feature type="binding site" evidence="6">
    <location>
        <position position="116"/>
    </location>
    <ligand>
        <name>Na(+)</name>
        <dbReference type="ChEBI" id="CHEBI:29101"/>
        <label>1</label>
    </ligand>
</feature>
<dbReference type="GO" id="GO:0043005">
    <property type="term" value="C:neuron projection"/>
    <property type="evidence" value="ECO:0007669"/>
    <property type="project" value="TreeGrafter"/>
</dbReference>
<dbReference type="InterPro" id="IPR037272">
    <property type="entry name" value="SNS_sf"/>
</dbReference>
<evidence type="ECO:0000313" key="11">
    <source>
        <dbReference type="Proteomes" id="UP000281553"/>
    </source>
</evidence>
<dbReference type="GO" id="GO:0006865">
    <property type="term" value="P:amino acid transport"/>
    <property type="evidence" value="ECO:0007669"/>
    <property type="project" value="TreeGrafter"/>
</dbReference>
<feature type="compositionally biased region" description="Basic and acidic residues" evidence="8">
    <location>
        <begin position="55"/>
        <end position="64"/>
    </location>
</feature>
<feature type="binding site" evidence="6">
    <location>
        <position position="115"/>
    </location>
    <ligand>
        <name>Na(+)</name>
        <dbReference type="ChEBI" id="CHEBI:29101"/>
        <label>1</label>
    </ligand>
</feature>
<keyword evidence="3 9" id="KW-0812">Transmembrane</keyword>
<evidence type="ECO:0000313" key="10">
    <source>
        <dbReference type="EMBL" id="VDN12878.1"/>
    </source>
</evidence>
<feature type="region of interest" description="Disordered" evidence="8">
    <location>
        <begin position="1"/>
        <end position="65"/>
    </location>
</feature>
<dbReference type="InterPro" id="IPR000175">
    <property type="entry name" value="Na/ntran_symport"/>
</dbReference>
<keyword evidence="5 9" id="KW-0472">Membrane</keyword>
<name>A0A3P7LS79_DIBLA</name>
<dbReference type="EMBL" id="UYRU01054986">
    <property type="protein sequence ID" value="VDN12878.1"/>
    <property type="molecule type" value="Genomic_DNA"/>
</dbReference>
<evidence type="ECO:0000256" key="4">
    <source>
        <dbReference type="ARBA" id="ARBA00022989"/>
    </source>
</evidence>
<keyword evidence="11" id="KW-1185">Reference proteome</keyword>
<evidence type="ECO:0000256" key="7">
    <source>
        <dbReference type="PIRSR" id="PIRSR600175-2"/>
    </source>
</evidence>
<dbReference type="GO" id="GO:0005335">
    <property type="term" value="F:serotonin:sodium:chloride symporter activity"/>
    <property type="evidence" value="ECO:0007669"/>
    <property type="project" value="TreeGrafter"/>
</dbReference>
<evidence type="ECO:0000256" key="3">
    <source>
        <dbReference type="ARBA" id="ARBA00022692"/>
    </source>
</evidence>
<dbReference type="OrthoDB" id="6581954at2759"/>
<dbReference type="PROSITE" id="PS50267">
    <property type="entry name" value="NA_NEUROTRAN_SYMP_3"/>
    <property type="match status" value="1"/>
</dbReference>
<dbReference type="GO" id="GO:0098793">
    <property type="term" value="C:presynapse"/>
    <property type="evidence" value="ECO:0007669"/>
    <property type="project" value="GOC"/>
</dbReference>
<dbReference type="PANTHER" id="PTHR11616:SF279">
    <property type="entry name" value="SODIUM-DEPENDENT SEROTONIN TRANSPORTER"/>
    <property type="match status" value="1"/>
</dbReference>
<proteinExistence type="predicted"/>
<keyword evidence="7" id="KW-1015">Disulfide bond</keyword>
<reference evidence="10 11" key="1">
    <citation type="submission" date="2018-11" db="EMBL/GenBank/DDBJ databases">
        <authorList>
            <consortium name="Pathogen Informatics"/>
        </authorList>
    </citation>
    <scope>NUCLEOTIDE SEQUENCE [LARGE SCALE GENOMIC DNA]</scope>
</reference>
<dbReference type="AlphaFoldDB" id="A0A3P7LS79"/>
<evidence type="ECO:0000256" key="2">
    <source>
        <dbReference type="ARBA" id="ARBA00022448"/>
    </source>
</evidence>
<evidence type="ECO:0000256" key="9">
    <source>
        <dbReference type="SAM" id="Phobius"/>
    </source>
</evidence>
<keyword evidence="6" id="KW-0479">Metal-binding</keyword>
<protein>
    <recommendedName>
        <fullName evidence="12">Transporter</fullName>
    </recommendedName>
</protein>
<gene>
    <name evidence="10" type="ORF">DILT_LOCUS8709</name>
</gene>
<dbReference type="Pfam" id="PF00209">
    <property type="entry name" value="SNF"/>
    <property type="match status" value="2"/>
</dbReference>
<feature type="compositionally biased region" description="Polar residues" evidence="8">
    <location>
        <begin position="1"/>
        <end position="23"/>
    </location>
</feature>
<evidence type="ECO:0000256" key="6">
    <source>
        <dbReference type="PIRSR" id="PIRSR600175-1"/>
    </source>
</evidence>
<evidence type="ECO:0008006" key="12">
    <source>
        <dbReference type="Google" id="ProtNLM"/>
    </source>
</evidence>
<feature type="transmembrane region" description="Helical" evidence="9">
    <location>
        <begin position="286"/>
        <end position="305"/>
    </location>
</feature>
<sequence length="314" mass="35399">MGVDNTGNQNCVQEIEGSNTQLLEGSPPPPRGDEAEPFGYEFSLPDQDGLARPAPEGKEIRSETQDSVVQIDTAAADDGGPNPTITLLKGAQLPHGKREKWDSKLDFLLSVIGFAVDLGNIWRFPYICYQNGGGRVKKHAHSNINAIHFFAGIGFGICIIASFTAWYYNTIIAWAFFYMFDSMRTRLPWDSCDNWWNTEHCITVYEQLVDDTNGTNGLNLRNKTFYPNMTYFSSTEEYFYTENVHSKTLKSGHNFIMCILVSNSNRVLQIQYADGYNKMGTVRWEVALCLAAVFTIVYFALWKGVKSSGKVRRI</sequence>
<evidence type="ECO:0000256" key="5">
    <source>
        <dbReference type="ARBA" id="ARBA00023136"/>
    </source>
</evidence>
<accession>A0A3P7LS79</accession>
<dbReference type="GO" id="GO:0046872">
    <property type="term" value="F:metal ion binding"/>
    <property type="evidence" value="ECO:0007669"/>
    <property type="project" value="UniProtKB-KW"/>
</dbReference>
<feature type="binding site" evidence="6">
    <location>
        <position position="120"/>
    </location>
    <ligand>
        <name>Na(+)</name>
        <dbReference type="ChEBI" id="CHEBI:29101"/>
        <label>1</label>
    </ligand>
</feature>
<feature type="binding site" evidence="6">
    <location>
        <position position="113"/>
    </location>
    <ligand>
        <name>Na(+)</name>
        <dbReference type="ChEBI" id="CHEBI:29101"/>
        <label>1</label>
    </ligand>
</feature>
<dbReference type="GO" id="GO:0051378">
    <property type="term" value="F:serotonin binding"/>
    <property type="evidence" value="ECO:0007669"/>
    <property type="project" value="TreeGrafter"/>
</dbReference>
<feature type="transmembrane region" description="Helical" evidence="9">
    <location>
        <begin position="147"/>
        <end position="180"/>
    </location>
</feature>
<dbReference type="Proteomes" id="UP000281553">
    <property type="component" value="Unassembled WGS sequence"/>
</dbReference>
<organism evidence="10 11">
    <name type="scientific">Dibothriocephalus latus</name>
    <name type="common">Fish tapeworm</name>
    <name type="synonym">Diphyllobothrium latum</name>
    <dbReference type="NCBI Taxonomy" id="60516"/>
    <lineage>
        <taxon>Eukaryota</taxon>
        <taxon>Metazoa</taxon>
        <taxon>Spiralia</taxon>
        <taxon>Lophotrochozoa</taxon>
        <taxon>Platyhelminthes</taxon>
        <taxon>Cestoda</taxon>
        <taxon>Eucestoda</taxon>
        <taxon>Diphyllobothriidea</taxon>
        <taxon>Diphyllobothriidae</taxon>
        <taxon>Dibothriocephalus</taxon>
    </lineage>
</organism>
<keyword evidence="6" id="KW-0915">Sodium</keyword>
<feature type="transmembrane region" description="Helical" evidence="9">
    <location>
        <begin position="107"/>
        <end position="127"/>
    </location>
</feature>
<keyword evidence="2" id="KW-0813">Transport</keyword>
<evidence type="ECO:0000256" key="1">
    <source>
        <dbReference type="ARBA" id="ARBA00004141"/>
    </source>
</evidence>
<dbReference type="SUPFAM" id="SSF161070">
    <property type="entry name" value="SNF-like"/>
    <property type="match status" value="1"/>
</dbReference>
<dbReference type="PANTHER" id="PTHR11616">
    <property type="entry name" value="SODIUM/CHLORIDE DEPENDENT TRANSPORTER"/>
    <property type="match status" value="1"/>
</dbReference>
<dbReference type="PRINTS" id="PR00176">
    <property type="entry name" value="NANEUSMPORT"/>
</dbReference>
<dbReference type="GO" id="GO:0005886">
    <property type="term" value="C:plasma membrane"/>
    <property type="evidence" value="ECO:0007669"/>
    <property type="project" value="TreeGrafter"/>
</dbReference>
<evidence type="ECO:0000256" key="8">
    <source>
        <dbReference type="SAM" id="MobiDB-lite"/>
    </source>
</evidence>
<keyword evidence="4 9" id="KW-1133">Transmembrane helix</keyword>
<feature type="disulfide bond" evidence="7">
    <location>
        <begin position="192"/>
        <end position="201"/>
    </location>
</feature>
<comment type="subcellular location">
    <subcellularLocation>
        <location evidence="1">Membrane</location>
        <topology evidence="1">Multi-pass membrane protein</topology>
    </subcellularLocation>
</comment>